<dbReference type="PROSITE" id="PS51168">
    <property type="entry name" value="CHORISMATE_MUT_2"/>
    <property type="match status" value="1"/>
</dbReference>
<protein>
    <submittedName>
        <fullName evidence="3">2-keto-3-deoxy-D-arabino-heptulosonate-7-phosphate synthase I beta / Chorismate mutase I</fullName>
        <ecNumber evidence="3">2.5.1.54</ecNumber>
        <ecNumber evidence="3">5.4.99.5</ecNumber>
    </submittedName>
</protein>
<name>A0A3B0U3K5_9ZZZZ</name>
<dbReference type="EMBL" id="UOER01000310">
    <property type="protein sequence ID" value="VAW24908.1"/>
    <property type="molecule type" value="Genomic_DNA"/>
</dbReference>
<accession>A0A3B0U3K5</accession>
<sequence>MEIKKENRKWLDGMNLPHPIVIAGPCSAETEEQVLKTAHELKKTDTNVFRAGIWKPRTRPGGFEGVGEVGLPWLQKVKEETGMLVTTEVGNAAHVELALKYNIDILWIGARTTVNPFVVQEIADALKGVDIPVLVKNPVNPDLPLWLGAVERFKTAGITQLGVIHRGFSTYNSLHYRNKPKWHIAIQLRKEFPDLPLILDPSHICGRRDTILDVSQTGLDLNYDGFMIETHIDPDNAWSDAKQQVTPAQLNQITQDLKIRQESSTKEDFQRKLNMHRKELDLIDSNIVDILGDRMGIAEQIGRLKKQENVAILQSGRWADILMKMIESGEEKGLSKEFVEEIFRAIHVESINIQHKVK</sequence>
<dbReference type="Gene3D" id="3.20.20.70">
    <property type="entry name" value="Aldolase class I"/>
    <property type="match status" value="1"/>
</dbReference>
<dbReference type="InterPro" id="IPR036263">
    <property type="entry name" value="Chorismate_II_sf"/>
</dbReference>
<dbReference type="InterPro" id="IPR052899">
    <property type="entry name" value="Class-I_DAHP_synthase"/>
</dbReference>
<gene>
    <name evidence="3" type="ORF">MNBD_BACTEROID04-795</name>
</gene>
<dbReference type="SUPFAM" id="SSF48600">
    <property type="entry name" value="Chorismate mutase II"/>
    <property type="match status" value="1"/>
</dbReference>
<reference evidence="3" key="1">
    <citation type="submission" date="2018-06" db="EMBL/GenBank/DDBJ databases">
        <authorList>
            <person name="Zhirakovskaya E."/>
        </authorList>
    </citation>
    <scope>NUCLEOTIDE SEQUENCE</scope>
</reference>
<dbReference type="SUPFAM" id="SSF51569">
    <property type="entry name" value="Aldolase"/>
    <property type="match status" value="1"/>
</dbReference>
<organism evidence="3">
    <name type="scientific">hydrothermal vent metagenome</name>
    <dbReference type="NCBI Taxonomy" id="652676"/>
    <lineage>
        <taxon>unclassified sequences</taxon>
        <taxon>metagenomes</taxon>
        <taxon>ecological metagenomes</taxon>
    </lineage>
</organism>
<dbReference type="InterPro" id="IPR002701">
    <property type="entry name" value="CM_II_prokaryot"/>
</dbReference>
<dbReference type="EC" id="2.5.1.54" evidence="3"/>
<feature type="domain" description="Chorismate mutase" evidence="2">
    <location>
        <begin position="267"/>
        <end position="358"/>
    </location>
</feature>
<dbReference type="Gene3D" id="1.20.59.10">
    <property type="entry name" value="Chorismate mutase"/>
    <property type="match status" value="1"/>
</dbReference>
<dbReference type="GO" id="GO:0004106">
    <property type="term" value="F:chorismate mutase activity"/>
    <property type="evidence" value="ECO:0007669"/>
    <property type="project" value="UniProtKB-EC"/>
</dbReference>
<dbReference type="PANTHER" id="PTHR43018:SF1">
    <property type="entry name" value="PROTEIN AROA(G)"/>
    <property type="match status" value="1"/>
</dbReference>
<dbReference type="Pfam" id="PF01817">
    <property type="entry name" value="CM_2"/>
    <property type="match status" value="1"/>
</dbReference>
<evidence type="ECO:0000256" key="1">
    <source>
        <dbReference type="ARBA" id="ARBA00022679"/>
    </source>
</evidence>
<dbReference type="InterPro" id="IPR036979">
    <property type="entry name" value="CM_dom_sf"/>
</dbReference>
<dbReference type="AlphaFoldDB" id="A0A3B0U3K5"/>
<dbReference type="SMART" id="SM00830">
    <property type="entry name" value="CM_2"/>
    <property type="match status" value="1"/>
</dbReference>
<dbReference type="GO" id="GO:0003849">
    <property type="term" value="F:3-deoxy-7-phosphoheptulonate synthase activity"/>
    <property type="evidence" value="ECO:0007669"/>
    <property type="project" value="UniProtKB-EC"/>
</dbReference>
<evidence type="ECO:0000259" key="2">
    <source>
        <dbReference type="PROSITE" id="PS51168"/>
    </source>
</evidence>
<dbReference type="PANTHER" id="PTHR43018">
    <property type="entry name" value="PHOSPHO-2-DEHYDRO-3-DEOXYHEPTONATE ALDOLASE"/>
    <property type="match status" value="1"/>
</dbReference>
<dbReference type="Pfam" id="PF00793">
    <property type="entry name" value="DAHP_synth_1"/>
    <property type="match status" value="1"/>
</dbReference>
<dbReference type="GO" id="GO:0046417">
    <property type="term" value="P:chorismate metabolic process"/>
    <property type="evidence" value="ECO:0007669"/>
    <property type="project" value="InterPro"/>
</dbReference>
<dbReference type="EC" id="5.4.99.5" evidence="3"/>
<evidence type="ECO:0000313" key="3">
    <source>
        <dbReference type="EMBL" id="VAW24908.1"/>
    </source>
</evidence>
<dbReference type="InterPro" id="IPR006218">
    <property type="entry name" value="DAHP1/KDSA"/>
</dbReference>
<keyword evidence="1 3" id="KW-0808">Transferase</keyword>
<proteinExistence type="predicted"/>
<dbReference type="InterPro" id="IPR013785">
    <property type="entry name" value="Aldolase_TIM"/>
</dbReference>
<keyword evidence="3" id="KW-0413">Isomerase</keyword>